<feature type="transmembrane region" description="Helical" evidence="2">
    <location>
        <begin position="45"/>
        <end position="64"/>
    </location>
</feature>
<evidence type="ECO:0000313" key="4">
    <source>
        <dbReference type="Proteomes" id="UP000582837"/>
    </source>
</evidence>
<dbReference type="EMBL" id="JACHIA010000008">
    <property type="protein sequence ID" value="MBB6071319.1"/>
    <property type="molecule type" value="Genomic_DNA"/>
</dbReference>
<keyword evidence="4" id="KW-1185">Reference proteome</keyword>
<keyword evidence="2" id="KW-0812">Transmembrane</keyword>
<proteinExistence type="predicted"/>
<protein>
    <submittedName>
        <fullName evidence="3">Uncharacterized protein</fullName>
    </submittedName>
</protein>
<comment type="caution">
    <text evidence="3">The sequence shown here is derived from an EMBL/GenBank/DDBJ whole genome shotgun (WGS) entry which is preliminary data.</text>
</comment>
<keyword evidence="2" id="KW-0472">Membrane</keyword>
<dbReference type="InterPro" id="IPR025353">
    <property type="entry name" value="DUF4257"/>
</dbReference>
<evidence type="ECO:0000256" key="2">
    <source>
        <dbReference type="SAM" id="Phobius"/>
    </source>
</evidence>
<feature type="region of interest" description="Disordered" evidence="1">
    <location>
        <begin position="219"/>
        <end position="238"/>
    </location>
</feature>
<dbReference type="Pfam" id="PF14074">
    <property type="entry name" value="DUF4257"/>
    <property type="match status" value="1"/>
</dbReference>
<name>A0A841H063_9BACT</name>
<keyword evidence="2" id="KW-1133">Transmembrane helix</keyword>
<feature type="transmembrane region" description="Helical" evidence="2">
    <location>
        <begin position="110"/>
        <end position="133"/>
    </location>
</feature>
<reference evidence="3 4" key="1">
    <citation type="submission" date="2020-08" db="EMBL/GenBank/DDBJ databases">
        <title>Genomic Encyclopedia of Type Strains, Phase IV (KMG-IV): sequencing the most valuable type-strain genomes for metagenomic binning, comparative biology and taxonomic classification.</title>
        <authorList>
            <person name="Goeker M."/>
        </authorList>
    </citation>
    <scope>NUCLEOTIDE SEQUENCE [LARGE SCALE GENOMIC DNA]</scope>
    <source>
        <strain evidence="3 4">DSM 29007</strain>
    </source>
</reference>
<dbReference type="Proteomes" id="UP000582837">
    <property type="component" value="Unassembled WGS sequence"/>
</dbReference>
<evidence type="ECO:0000313" key="3">
    <source>
        <dbReference type="EMBL" id="MBB6071319.1"/>
    </source>
</evidence>
<dbReference type="AlphaFoldDB" id="A0A841H063"/>
<evidence type="ECO:0000256" key="1">
    <source>
        <dbReference type="SAM" id="MobiDB-lite"/>
    </source>
</evidence>
<sequence>MPRILPLPPWLRPLLAAPGLLAAYAPLAAQLQPAVPAVPAEFPAPLWLALLVAGVSGAVGAFAADLVTDGGRIEQWRRDEAGWSLGFVGKMIVGLVAAIVFLTLNPPGNAWMALVGTALAAGLGGEAILLAIVASRRAQAAESEASHQRGAVLETLDSWAENIRTFESVALAAATARTGAPASGKMIAGAAASDQDDPADRTSALAVISAYADHAVAEVRRRTPARPGEASTIPPGDG</sequence>
<gene>
    <name evidence="3" type="ORF">HNQ61_002943</name>
</gene>
<dbReference type="RefSeq" id="WP_170036885.1">
    <property type="nucleotide sequence ID" value="NZ_JABDTL010000002.1"/>
</dbReference>
<accession>A0A841H063</accession>
<organism evidence="3 4">
    <name type="scientific">Longimicrobium terrae</name>
    <dbReference type="NCBI Taxonomy" id="1639882"/>
    <lineage>
        <taxon>Bacteria</taxon>
        <taxon>Pseudomonadati</taxon>
        <taxon>Gemmatimonadota</taxon>
        <taxon>Longimicrobiia</taxon>
        <taxon>Longimicrobiales</taxon>
        <taxon>Longimicrobiaceae</taxon>
        <taxon>Longimicrobium</taxon>
    </lineage>
</organism>
<feature type="transmembrane region" description="Helical" evidence="2">
    <location>
        <begin position="85"/>
        <end position="104"/>
    </location>
</feature>